<dbReference type="STRING" id="1302689.RG47T_2547"/>
<evidence type="ECO:0000256" key="1">
    <source>
        <dbReference type="SAM" id="SignalP"/>
    </source>
</evidence>
<dbReference type="EMBL" id="MPPL01000001">
    <property type="protein sequence ID" value="OKS87088.1"/>
    <property type="molecule type" value="Genomic_DNA"/>
</dbReference>
<proteinExistence type="predicted"/>
<evidence type="ECO:0000313" key="2">
    <source>
        <dbReference type="EMBL" id="OKS87088.1"/>
    </source>
</evidence>
<dbReference type="InterPro" id="IPR008969">
    <property type="entry name" value="CarboxyPept-like_regulatory"/>
</dbReference>
<dbReference type="Pfam" id="PF13715">
    <property type="entry name" value="CarbopepD_reg_2"/>
    <property type="match status" value="1"/>
</dbReference>
<comment type="caution">
    <text evidence="2">The sequence shown here is derived from an EMBL/GenBank/DDBJ whole genome shotgun (WGS) entry which is preliminary data.</text>
</comment>
<evidence type="ECO:0000313" key="3">
    <source>
        <dbReference type="Proteomes" id="UP000186720"/>
    </source>
</evidence>
<gene>
    <name evidence="2" type="ORF">RG47T_2547</name>
</gene>
<dbReference type="Gene3D" id="2.60.40.1120">
    <property type="entry name" value="Carboxypeptidase-like, regulatory domain"/>
    <property type="match status" value="1"/>
</dbReference>
<evidence type="ECO:0008006" key="4">
    <source>
        <dbReference type="Google" id="ProtNLM"/>
    </source>
</evidence>
<reference evidence="2 3" key="1">
    <citation type="submission" date="2016-11" db="EMBL/GenBank/DDBJ databases">
        <title>Whole Genome Sequencing of Mucilaginibacter polytrichastri RG4-7(T) isolated from the moss sample.</title>
        <authorList>
            <person name="Li Y."/>
        </authorList>
    </citation>
    <scope>NUCLEOTIDE SEQUENCE [LARGE SCALE GENOMIC DNA]</scope>
    <source>
        <strain evidence="2 3">RG4-7</strain>
    </source>
</reference>
<dbReference type="AlphaFoldDB" id="A0A1Q5ZZB5"/>
<dbReference type="SUPFAM" id="SSF49464">
    <property type="entry name" value="Carboxypeptidase regulatory domain-like"/>
    <property type="match status" value="1"/>
</dbReference>
<sequence>MRSLLMLFMGFFLVVNCQAQNGTITGKVTVKSSHAPLAKASVFLSNATFGTVTGEDGSFTLSGVRPGQYELVVTTVGYEDYMQTILVGAKPVTVEAEMVPKVTELREVVITSGGSWKRNYDNFVHDFLGTSEDAKKCRILNPKDLNLLNHKTKRYLEGYSYDFLDIDNYALGYKVKILLKSFKTDYLNHIISWTGKVLYQELPGTAEQKKKWAARREELYYGSAMHFYRSLATNTMDKDGFVIRILQRKPNRKRPEEEVIQQKIDKFRMTNRDSLNYWVGLSELSKYDENLIRQPLKVEDVLHKTEDPGVFAIAFPKYLYVVYTRRRETVYFKDLFRPLDMENFETSIINLYGNYAFFDTNGIVLSPDSTMLEGAWSLSKVAEMLPVDYVPADTKN</sequence>
<feature type="chain" id="PRO_5010210432" description="Carboxypeptidase-like regulatory domain-containing protein" evidence="1">
    <location>
        <begin position="20"/>
        <end position="396"/>
    </location>
</feature>
<accession>A0A1Q5ZZB5</accession>
<protein>
    <recommendedName>
        <fullName evidence="4">Carboxypeptidase-like regulatory domain-containing protein</fullName>
    </recommendedName>
</protein>
<keyword evidence="1" id="KW-0732">Signal</keyword>
<dbReference type="RefSeq" id="WP_083627394.1">
    <property type="nucleotide sequence ID" value="NZ_FPAM01000005.1"/>
</dbReference>
<organism evidence="2 3">
    <name type="scientific">Mucilaginibacter polytrichastri</name>
    <dbReference type="NCBI Taxonomy" id="1302689"/>
    <lineage>
        <taxon>Bacteria</taxon>
        <taxon>Pseudomonadati</taxon>
        <taxon>Bacteroidota</taxon>
        <taxon>Sphingobacteriia</taxon>
        <taxon>Sphingobacteriales</taxon>
        <taxon>Sphingobacteriaceae</taxon>
        <taxon>Mucilaginibacter</taxon>
    </lineage>
</organism>
<feature type="signal peptide" evidence="1">
    <location>
        <begin position="1"/>
        <end position="19"/>
    </location>
</feature>
<dbReference type="OrthoDB" id="1223654at2"/>
<name>A0A1Q5ZZB5_9SPHI</name>
<dbReference type="Proteomes" id="UP000186720">
    <property type="component" value="Unassembled WGS sequence"/>
</dbReference>
<keyword evidence="3" id="KW-1185">Reference proteome</keyword>